<dbReference type="CDD" id="cd07153">
    <property type="entry name" value="Fur_like"/>
    <property type="match status" value="1"/>
</dbReference>
<keyword evidence="6" id="KW-0678">Repressor</keyword>
<evidence type="ECO:0000256" key="5">
    <source>
        <dbReference type="ARBA" id="ARBA00022490"/>
    </source>
</evidence>
<keyword evidence="5" id="KW-0963">Cytoplasm</keyword>
<proteinExistence type="inferred from homology"/>
<dbReference type="InterPro" id="IPR043135">
    <property type="entry name" value="Fur_C"/>
</dbReference>
<dbReference type="Gene3D" id="3.30.1490.190">
    <property type="match status" value="1"/>
</dbReference>
<keyword evidence="11" id="KW-0804">Transcription</keyword>
<reference evidence="13 14" key="1">
    <citation type="submission" date="2020-09" db="EMBL/GenBank/DDBJ databases">
        <authorList>
            <person name="Kim M.K."/>
        </authorList>
    </citation>
    <scope>NUCLEOTIDE SEQUENCE [LARGE SCALE GENOMIC DNA]</scope>
    <source>
        <strain evidence="13 14">BT189</strain>
    </source>
</reference>
<keyword evidence="8" id="KW-0862">Zinc</keyword>
<name>A0ABR8JVN4_9BACT</name>
<dbReference type="InterPro" id="IPR036388">
    <property type="entry name" value="WH-like_DNA-bd_sf"/>
</dbReference>
<evidence type="ECO:0000256" key="1">
    <source>
        <dbReference type="ARBA" id="ARBA00004496"/>
    </source>
</evidence>
<protein>
    <recommendedName>
        <fullName evidence="4">Ferric uptake regulation protein</fullName>
    </recommendedName>
</protein>
<dbReference type="SUPFAM" id="SSF46785">
    <property type="entry name" value="Winged helix' DNA-binding domain"/>
    <property type="match status" value="1"/>
</dbReference>
<evidence type="ECO:0000313" key="14">
    <source>
        <dbReference type="Proteomes" id="UP000606003"/>
    </source>
</evidence>
<comment type="subcellular location">
    <subcellularLocation>
        <location evidence="1">Cytoplasm</location>
    </subcellularLocation>
</comment>
<dbReference type="Gene3D" id="1.10.10.10">
    <property type="entry name" value="Winged helix-like DNA-binding domain superfamily/Winged helix DNA-binding domain"/>
    <property type="match status" value="1"/>
</dbReference>
<dbReference type="PANTHER" id="PTHR33202:SF2">
    <property type="entry name" value="FERRIC UPTAKE REGULATION PROTEIN"/>
    <property type="match status" value="1"/>
</dbReference>
<evidence type="ECO:0000256" key="12">
    <source>
        <dbReference type="SAM" id="MobiDB-lite"/>
    </source>
</evidence>
<evidence type="ECO:0000256" key="10">
    <source>
        <dbReference type="ARBA" id="ARBA00023125"/>
    </source>
</evidence>
<evidence type="ECO:0000256" key="2">
    <source>
        <dbReference type="ARBA" id="ARBA00007957"/>
    </source>
</evidence>
<sequence length="205" mass="22592">MRTPETVSPLPHAPETRAAEGQGPGGSSETGYAAKHTPSAASEATLNTDKLDEVRKLFTAHLENKGLRKTGERYAILEEIYARSGHFDVDELYAGMKERGLQVSRATVYNTLDLLVEQGLVSKHQFGRNLAQYEKSYGYRQHDHVICTECHKVVEFCDPRIHGIQTMVGELLNFHILHHSLNLYGICGDCRAQAAARSSASAPSA</sequence>
<evidence type="ECO:0000256" key="9">
    <source>
        <dbReference type="ARBA" id="ARBA00023015"/>
    </source>
</evidence>
<dbReference type="InterPro" id="IPR002481">
    <property type="entry name" value="FUR"/>
</dbReference>
<organism evidence="13 14">
    <name type="scientific">Hymenobacter armeniacus</name>
    <dbReference type="NCBI Taxonomy" id="2771358"/>
    <lineage>
        <taxon>Bacteria</taxon>
        <taxon>Pseudomonadati</taxon>
        <taxon>Bacteroidota</taxon>
        <taxon>Cytophagia</taxon>
        <taxon>Cytophagales</taxon>
        <taxon>Hymenobacteraceae</taxon>
        <taxon>Hymenobacter</taxon>
    </lineage>
</organism>
<evidence type="ECO:0000256" key="6">
    <source>
        <dbReference type="ARBA" id="ARBA00022491"/>
    </source>
</evidence>
<keyword evidence="7" id="KW-0479">Metal-binding</keyword>
<accession>A0ABR8JVN4</accession>
<dbReference type="PANTHER" id="PTHR33202">
    <property type="entry name" value="ZINC UPTAKE REGULATION PROTEIN"/>
    <property type="match status" value="1"/>
</dbReference>
<evidence type="ECO:0000256" key="7">
    <source>
        <dbReference type="ARBA" id="ARBA00022723"/>
    </source>
</evidence>
<comment type="caution">
    <text evidence="13">The sequence shown here is derived from an EMBL/GenBank/DDBJ whole genome shotgun (WGS) entry which is preliminary data.</text>
</comment>
<evidence type="ECO:0000256" key="4">
    <source>
        <dbReference type="ARBA" id="ARBA00020910"/>
    </source>
</evidence>
<feature type="region of interest" description="Disordered" evidence="12">
    <location>
        <begin position="1"/>
        <end position="46"/>
    </location>
</feature>
<dbReference type="InterPro" id="IPR036390">
    <property type="entry name" value="WH_DNA-bd_sf"/>
</dbReference>
<comment type="similarity">
    <text evidence="2">Belongs to the Fur family.</text>
</comment>
<evidence type="ECO:0000256" key="3">
    <source>
        <dbReference type="ARBA" id="ARBA00011738"/>
    </source>
</evidence>
<keyword evidence="9" id="KW-0805">Transcription regulation</keyword>
<gene>
    <name evidence="13" type="ORF">IC234_17480</name>
</gene>
<comment type="subunit">
    <text evidence="3">Homodimer.</text>
</comment>
<keyword evidence="10" id="KW-0238">DNA-binding</keyword>
<dbReference type="Proteomes" id="UP000606003">
    <property type="component" value="Unassembled WGS sequence"/>
</dbReference>
<evidence type="ECO:0000256" key="11">
    <source>
        <dbReference type="ARBA" id="ARBA00023163"/>
    </source>
</evidence>
<keyword evidence="14" id="KW-1185">Reference proteome</keyword>
<dbReference type="RefSeq" id="WP_190927195.1">
    <property type="nucleotide sequence ID" value="NZ_JACXAC010000006.1"/>
</dbReference>
<dbReference type="Pfam" id="PF01475">
    <property type="entry name" value="FUR"/>
    <property type="match status" value="1"/>
</dbReference>
<dbReference type="EMBL" id="JACXAC010000006">
    <property type="protein sequence ID" value="MBD2723923.1"/>
    <property type="molecule type" value="Genomic_DNA"/>
</dbReference>
<evidence type="ECO:0000313" key="13">
    <source>
        <dbReference type="EMBL" id="MBD2723923.1"/>
    </source>
</evidence>
<evidence type="ECO:0000256" key="8">
    <source>
        <dbReference type="ARBA" id="ARBA00022833"/>
    </source>
</evidence>